<dbReference type="GO" id="GO:0043419">
    <property type="term" value="P:urea catabolic process"/>
    <property type="evidence" value="ECO:0007669"/>
    <property type="project" value="InterPro"/>
</dbReference>
<dbReference type="Pfam" id="PF00547">
    <property type="entry name" value="Urease_gamma"/>
    <property type="match status" value="1"/>
</dbReference>
<dbReference type="EC" id="3.5.1.5" evidence="3"/>
<dbReference type="CDD" id="cd00390">
    <property type="entry name" value="Urease_gamma"/>
    <property type="match status" value="1"/>
</dbReference>
<evidence type="ECO:0000313" key="5">
    <source>
        <dbReference type="Proteomes" id="UP000466997"/>
    </source>
</evidence>
<dbReference type="GO" id="GO:0009039">
    <property type="term" value="F:urease activity"/>
    <property type="evidence" value="ECO:0007669"/>
    <property type="project" value="UniProtKB-EC"/>
</dbReference>
<dbReference type="GO" id="GO:0005737">
    <property type="term" value="C:cytoplasm"/>
    <property type="evidence" value="ECO:0007669"/>
    <property type="project" value="UniProtKB-SubCell"/>
</dbReference>
<accession>A0A7I7JKN0</accession>
<reference evidence="4 5" key="1">
    <citation type="journal article" date="2019" name="Emerg. Microbes Infect.">
        <title>Comprehensive subspecies identification of 175 nontuberculous mycobacteria species based on 7547 genomic profiles.</title>
        <authorList>
            <person name="Matsumoto Y."/>
            <person name="Kinjo T."/>
            <person name="Motooka D."/>
            <person name="Nabeya D."/>
            <person name="Jung N."/>
            <person name="Uechi K."/>
            <person name="Horii T."/>
            <person name="Iida T."/>
            <person name="Fujita J."/>
            <person name="Nakamura S."/>
        </authorList>
    </citation>
    <scope>NUCLEOTIDE SEQUENCE [LARGE SCALE GENOMIC DNA]</scope>
    <source>
        <strain evidence="4 5">JCM 6391</strain>
    </source>
</reference>
<keyword evidence="5" id="KW-1185">Reference proteome</keyword>
<dbReference type="AlphaFoldDB" id="A0A7I7JKN0"/>
<dbReference type="Gene3D" id="3.30.280.10">
    <property type="entry name" value="Urease, gamma-like subunit"/>
    <property type="match status" value="1"/>
</dbReference>
<evidence type="ECO:0000256" key="1">
    <source>
        <dbReference type="ARBA" id="ARBA00022801"/>
    </source>
</evidence>
<sequence>MAEDGDHSEEIGAAALQAPAVLGSQTWMSSLLLSPREVEKLVIYQVAELARRRKQRGTKLNVPESIALICEALLESARDGASLADTIELGKRVLTHDDVMPGVAELVTLVQVEAIFPTGTQLVSVSNPIV</sequence>
<dbReference type="SUPFAM" id="SSF54111">
    <property type="entry name" value="Urease, gamma-subunit"/>
    <property type="match status" value="1"/>
</dbReference>
<organism evidence="4 5">
    <name type="scientific">Mycobacterium novum</name>
    <dbReference type="NCBI Taxonomy" id="2492438"/>
    <lineage>
        <taxon>Bacteria</taxon>
        <taxon>Bacillati</taxon>
        <taxon>Actinomycetota</taxon>
        <taxon>Actinomycetes</taxon>
        <taxon>Mycobacteriales</taxon>
        <taxon>Mycobacteriaceae</taxon>
        <taxon>Mycobacterium</taxon>
    </lineage>
</organism>
<protein>
    <recommendedName>
        <fullName evidence="3">Urease subunit gamma</fullName>
        <ecNumber evidence="3">3.5.1.5</ecNumber>
    </recommendedName>
</protein>
<dbReference type="InterPro" id="IPR036463">
    <property type="entry name" value="Urease_gamma_sf"/>
</dbReference>
<dbReference type="PANTHER" id="PTHR33569:SF1">
    <property type="entry name" value="UREASE"/>
    <property type="match status" value="1"/>
</dbReference>
<proteinExistence type="inferred from homology"/>
<evidence type="ECO:0000256" key="2">
    <source>
        <dbReference type="ARBA" id="ARBA00047778"/>
    </source>
</evidence>
<dbReference type="PANTHER" id="PTHR33569">
    <property type="entry name" value="UREASE"/>
    <property type="match status" value="1"/>
</dbReference>
<evidence type="ECO:0000256" key="3">
    <source>
        <dbReference type="RuleBase" id="RU003850"/>
    </source>
</evidence>
<evidence type="ECO:0000313" key="4">
    <source>
        <dbReference type="EMBL" id="BBX12466.1"/>
    </source>
</evidence>
<dbReference type="EMBL" id="AP022562">
    <property type="protein sequence ID" value="BBX12466.1"/>
    <property type="molecule type" value="Genomic_DNA"/>
</dbReference>
<dbReference type="InterPro" id="IPR050069">
    <property type="entry name" value="Urease_subunit"/>
</dbReference>
<comment type="subcellular location">
    <subcellularLocation>
        <location evidence="3">Cytoplasm</location>
    </subcellularLocation>
</comment>
<comment type="similarity">
    <text evidence="3">Belongs to the urease gamma subunit family.</text>
</comment>
<keyword evidence="1 3" id="KW-0378">Hydrolase</keyword>
<dbReference type="NCBIfam" id="NF009712">
    <property type="entry name" value="PRK13241.1"/>
    <property type="match status" value="1"/>
</dbReference>
<dbReference type="NCBIfam" id="TIGR00193">
    <property type="entry name" value="urease_gam"/>
    <property type="match status" value="1"/>
</dbReference>
<dbReference type="RefSeq" id="WP_408632466.1">
    <property type="nucleotide sequence ID" value="NZ_AP022562.1"/>
</dbReference>
<dbReference type="GO" id="GO:0016151">
    <property type="term" value="F:nickel cation binding"/>
    <property type="evidence" value="ECO:0007669"/>
    <property type="project" value="InterPro"/>
</dbReference>
<dbReference type="Proteomes" id="UP000466997">
    <property type="component" value="Chromosome"/>
</dbReference>
<comment type="catalytic activity">
    <reaction evidence="2 3">
        <text>urea + 2 H2O + H(+) = hydrogencarbonate + 2 NH4(+)</text>
        <dbReference type="Rhea" id="RHEA:20557"/>
        <dbReference type="ChEBI" id="CHEBI:15377"/>
        <dbReference type="ChEBI" id="CHEBI:15378"/>
        <dbReference type="ChEBI" id="CHEBI:16199"/>
        <dbReference type="ChEBI" id="CHEBI:17544"/>
        <dbReference type="ChEBI" id="CHEBI:28938"/>
        <dbReference type="EC" id="3.5.1.5"/>
    </reaction>
</comment>
<dbReference type="InterPro" id="IPR002026">
    <property type="entry name" value="Urease_gamma/gamma-beta_su"/>
</dbReference>
<dbReference type="KEGG" id="mnm:MNVM_15470"/>
<gene>
    <name evidence="4" type="ORF">MNVM_15470</name>
</gene>
<name>A0A7I7JKN0_9MYCO</name>